<dbReference type="Gene3D" id="3.30.750.24">
    <property type="entry name" value="STAS domain"/>
    <property type="match status" value="1"/>
</dbReference>
<evidence type="ECO:0000259" key="3">
    <source>
        <dbReference type="PROSITE" id="PS50801"/>
    </source>
</evidence>
<protein>
    <recommendedName>
        <fullName evidence="2">Anti-sigma factor antagonist</fullName>
    </recommendedName>
</protein>
<evidence type="ECO:0000313" key="5">
    <source>
        <dbReference type="Proteomes" id="UP000321181"/>
    </source>
</evidence>
<dbReference type="InterPro" id="IPR002645">
    <property type="entry name" value="STAS_dom"/>
</dbReference>
<dbReference type="SUPFAM" id="SSF52091">
    <property type="entry name" value="SpoIIaa-like"/>
    <property type="match status" value="1"/>
</dbReference>
<accession>A0A512DFM1</accession>
<feature type="domain" description="STAS" evidence="3">
    <location>
        <begin position="18"/>
        <end position="114"/>
    </location>
</feature>
<dbReference type="NCBIfam" id="TIGR00377">
    <property type="entry name" value="ant_ant_sig"/>
    <property type="match status" value="1"/>
</dbReference>
<comment type="caution">
    <text evidence="4">The sequence shown here is derived from an EMBL/GenBank/DDBJ whole genome shotgun (WGS) entry which is preliminary data.</text>
</comment>
<organism evidence="4 5">
    <name type="scientific">Cellulomonas aerilata</name>
    <dbReference type="NCBI Taxonomy" id="515326"/>
    <lineage>
        <taxon>Bacteria</taxon>
        <taxon>Bacillati</taxon>
        <taxon>Actinomycetota</taxon>
        <taxon>Actinomycetes</taxon>
        <taxon>Micrococcales</taxon>
        <taxon>Cellulomonadaceae</taxon>
        <taxon>Cellulomonas</taxon>
    </lineage>
</organism>
<sequence length="114" mass="12217">MVSDLDPIRSIEPGERTIVHLAGELDAHTAPSLRAGLEDLLHAGHVDLLLDLAAVRFADSTGLGVLVGALKKAVRREARLELAAPAPVVLKILRMTSLDRVFTVHDSIDDALRA</sequence>
<dbReference type="PROSITE" id="PS50801">
    <property type="entry name" value="STAS"/>
    <property type="match status" value="1"/>
</dbReference>
<dbReference type="CDD" id="cd07043">
    <property type="entry name" value="STAS_anti-anti-sigma_factors"/>
    <property type="match status" value="1"/>
</dbReference>
<dbReference type="Pfam" id="PF01740">
    <property type="entry name" value="STAS"/>
    <property type="match status" value="1"/>
</dbReference>
<evidence type="ECO:0000313" key="4">
    <source>
        <dbReference type="EMBL" id="GEO35226.1"/>
    </source>
</evidence>
<dbReference type="GO" id="GO:0043856">
    <property type="term" value="F:anti-sigma factor antagonist activity"/>
    <property type="evidence" value="ECO:0007669"/>
    <property type="project" value="InterPro"/>
</dbReference>
<dbReference type="PANTHER" id="PTHR33495:SF2">
    <property type="entry name" value="ANTI-SIGMA FACTOR ANTAGONIST TM_1081-RELATED"/>
    <property type="match status" value="1"/>
</dbReference>
<dbReference type="InterPro" id="IPR003658">
    <property type="entry name" value="Anti-sigma_ant"/>
</dbReference>
<name>A0A512DFM1_9CELL</name>
<reference evidence="4 5" key="1">
    <citation type="submission" date="2019-07" db="EMBL/GenBank/DDBJ databases">
        <title>Whole genome shotgun sequence of Cellulomonas aerilata NBRC 106308.</title>
        <authorList>
            <person name="Hosoyama A."/>
            <person name="Uohara A."/>
            <person name="Ohji S."/>
            <person name="Ichikawa N."/>
        </authorList>
    </citation>
    <scope>NUCLEOTIDE SEQUENCE [LARGE SCALE GENOMIC DNA]</scope>
    <source>
        <strain evidence="4 5">NBRC 106308</strain>
    </source>
</reference>
<dbReference type="EMBL" id="BJYY01000018">
    <property type="protein sequence ID" value="GEO35226.1"/>
    <property type="molecule type" value="Genomic_DNA"/>
</dbReference>
<proteinExistence type="inferred from homology"/>
<evidence type="ECO:0000256" key="2">
    <source>
        <dbReference type="RuleBase" id="RU003749"/>
    </source>
</evidence>
<dbReference type="Proteomes" id="UP000321181">
    <property type="component" value="Unassembled WGS sequence"/>
</dbReference>
<dbReference type="AlphaFoldDB" id="A0A512DFM1"/>
<dbReference type="InterPro" id="IPR036513">
    <property type="entry name" value="STAS_dom_sf"/>
</dbReference>
<evidence type="ECO:0000256" key="1">
    <source>
        <dbReference type="ARBA" id="ARBA00009013"/>
    </source>
</evidence>
<comment type="similarity">
    <text evidence="1 2">Belongs to the anti-sigma-factor antagonist family.</text>
</comment>
<keyword evidence="5" id="KW-1185">Reference proteome</keyword>
<gene>
    <name evidence="4" type="primary">rsbV_5</name>
    <name evidence="4" type="ORF">CAE01nite_29510</name>
</gene>
<dbReference type="PANTHER" id="PTHR33495">
    <property type="entry name" value="ANTI-SIGMA FACTOR ANTAGONIST TM_1081-RELATED-RELATED"/>
    <property type="match status" value="1"/>
</dbReference>